<protein>
    <submittedName>
        <fullName evidence="1">Uncharacterized protein</fullName>
    </submittedName>
</protein>
<accession>A0A4C1WYX3</accession>
<dbReference type="AlphaFoldDB" id="A0A4C1WYX3"/>
<evidence type="ECO:0000313" key="1">
    <source>
        <dbReference type="EMBL" id="GBP56561.1"/>
    </source>
</evidence>
<organism evidence="1 2">
    <name type="scientific">Eumeta variegata</name>
    <name type="common">Bagworm moth</name>
    <name type="synonym">Eumeta japonica</name>
    <dbReference type="NCBI Taxonomy" id="151549"/>
    <lineage>
        <taxon>Eukaryota</taxon>
        <taxon>Metazoa</taxon>
        <taxon>Ecdysozoa</taxon>
        <taxon>Arthropoda</taxon>
        <taxon>Hexapoda</taxon>
        <taxon>Insecta</taxon>
        <taxon>Pterygota</taxon>
        <taxon>Neoptera</taxon>
        <taxon>Endopterygota</taxon>
        <taxon>Lepidoptera</taxon>
        <taxon>Glossata</taxon>
        <taxon>Ditrysia</taxon>
        <taxon>Tineoidea</taxon>
        <taxon>Psychidae</taxon>
        <taxon>Oiketicinae</taxon>
        <taxon>Eumeta</taxon>
    </lineage>
</organism>
<proteinExistence type="predicted"/>
<name>A0A4C1WYX3_EUMVA</name>
<evidence type="ECO:0000313" key="2">
    <source>
        <dbReference type="Proteomes" id="UP000299102"/>
    </source>
</evidence>
<comment type="caution">
    <text evidence="1">The sequence shown here is derived from an EMBL/GenBank/DDBJ whole genome shotgun (WGS) entry which is preliminary data.</text>
</comment>
<dbReference type="EMBL" id="BGZK01000695">
    <property type="protein sequence ID" value="GBP56561.1"/>
    <property type="molecule type" value="Genomic_DNA"/>
</dbReference>
<reference evidence="1 2" key="1">
    <citation type="journal article" date="2019" name="Commun. Biol.">
        <title>The bagworm genome reveals a unique fibroin gene that provides high tensile strength.</title>
        <authorList>
            <person name="Kono N."/>
            <person name="Nakamura H."/>
            <person name="Ohtoshi R."/>
            <person name="Tomita M."/>
            <person name="Numata K."/>
            <person name="Arakawa K."/>
        </authorList>
    </citation>
    <scope>NUCLEOTIDE SEQUENCE [LARGE SCALE GENOMIC DNA]</scope>
</reference>
<keyword evidence="2" id="KW-1185">Reference proteome</keyword>
<dbReference type="Proteomes" id="UP000299102">
    <property type="component" value="Unassembled WGS sequence"/>
</dbReference>
<gene>
    <name evidence="1" type="ORF">EVAR_53635_1</name>
</gene>
<sequence length="142" mass="16499">MIYPYRNTDSLEISIILHRHYEKALYNRAGPVPPPPAAAARSGRVPIFRWAVLNFQREGESCLTFDKKLIMTSVFFFFSPPTSPRPGLARRGAGRIIARRAARVYRGHYTFYYLIYLTPPRYPARLLNRSLRDKTVGDEYCR</sequence>